<name>A0ACA9S4G8_9GLOM</name>
<reference evidence="1" key="1">
    <citation type="submission" date="2021-06" db="EMBL/GenBank/DDBJ databases">
        <authorList>
            <person name="Kallberg Y."/>
            <person name="Tangrot J."/>
            <person name="Rosling A."/>
        </authorList>
    </citation>
    <scope>NUCLEOTIDE SEQUENCE</scope>
    <source>
        <strain evidence="1">MA461A</strain>
    </source>
</reference>
<keyword evidence="2" id="KW-1185">Reference proteome</keyword>
<gene>
    <name evidence="1" type="ORF">RPERSI_LOCUS26627</name>
</gene>
<sequence length="108" mass="12509">FEKVEALAKIHRYYTTHAKEEISYIDRELTLEDVLTVANGVEELDDNDSNEGSADDETELESLDETLNLEKDFDLNHEVFGEEDQNYNIKSNSENVAEEQPNYDYNID</sequence>
<feature type="non-terminal residue" evidence="1">
    <location>
        <position position="108"/>
    </location>
</feature>
<protein>
    <submittedName>
        <fullName evidence="1">12585_t:CDS:1</fullName>
    </submittedName>
</protein>
<dbReference type="EMBL" id="CAJVQC010091453">
    <property type="protein sequence ID" value="CAG8825982.1"/>
    <property type="molecule type" value="Genomic_DNA"/>
</dbReference>
<comment type="caution">
    <text evidence="1">The sequence shown here is derived from an EMBL/GenBank/DDBJ whole genome shotgun (WGS) entry which is preliminary data.</text>
</comment>
<dbReference type="Proteomes" id="UP000789920">
    <property type="component" value="Unassembled WGS sequence"/>
</dbReference>
<accession>A0ACA9S4G8</accession>
<proteinExistence type="predicted"/>
<evidence type="ECO:0000313" key="1">
    <source>
        <dbReference type="EMBL" id="CAG8825982.1"/>
    </source>
</evidence>
<evidence type="ECO:0000313" key="2">
    <source>
        <dbReference type="Proteomes" id="UP000789920"/>
    </source>
</evidence>
<feature type="non-terminal residue" evidence="1">
    <location>
        <position position="1"/>
    </location>
</feature>
<organism evidence="1 2">
    <name type="scientific">Racocetra persica</name>
    <dbReference type="NCBI Taxonomy" id="160502"/>
    <lineage>
        <taxon>Eukaryota</taxon>
        <taxon>Fungi</taxon>
        <taxon>Fungi incertae sedis</taxon>
        <taxon>Mucoromycota</taxon>
        <taxon>Glomeromycotina</taxon>
        <taxon>Glomeromycetes</taxon>
        <taxon>Diversisporales</taxon>
        <taxon>Gigasporaceae</taxon>
        <taxon>Racocetra</taxon>
    </lineage>
</organism>